<dbReference type="InterPro" id="IPR005900">
    <property type="entry name" value="6-phosphogluconolactonase_DevB"/>
</dbReference>
<comment type="pathway">
    <text evidence="3 7">Carbohydrate degradation; pentose phosphate pathway; D-ribulose 5-phosphate from D-glucose 6-phosphate (oxidative stage): step 2/3.</text>
</comment>
<dbReference type="PANTHER" id="PTHR11054">
    <property type="entry name" value="6-PHOSPHOGLUCONOLACTONASE"/>
    <property type="match status" value="1"/>
</dbReference>
<dbReference type="AlphaFoldDB" id="A0A853C3W5"/>
<dbReference type="CDD" id="cd01400">
    <property type="entry name" value="6PGL"/>
    <property type="match status" value="1"/>
</dbReference>
<evidence type="ECO:0000256" key="3">
    <source>
        <dbReference type="ARBA" id="ARBA00004961"/>
    </source>
</evidence>
<accession>A0A853C3W5</accession>
<dbReference type="NCBIfam" id="TIGR01198">
    <property type="entry name" value="pgl"/>
    <property type="match status" value="1"/>
</dbReference>
<dbReference type="SUPFAM" id="SSF100950">
    <property type="entry name" value="NagB/RpiA/CoA transferase-like"/>
    <property type="match status" value="1"/>
</dbReference>
<dbReference type="GO" id="GO:0006098">
    <property type="term" value="P:pentose-phosphate shunt"/>
    <property type="evidence" value="ECO:0007669"/>
    <property type="project" value="UniProtKB-UniPathway"/>
</dbReference>
<dbReference type="InterPro" id="IPR039104">
    <property type="entry name" value="6PGL"/>
</dbReference>
<evidence type="ECO:0000256" key="2">
    <source>
        <dbReference type="ARBA" id="ARBA00002681"/>
    </source>
</evidence>
<dbReference type="RefSeq" id="WP_179667763.1">
    <property type="nucleotide sequence ID" value="NZ_JACCFP010000001.1"/>
</dbReference>
<comment type="catalytic activity">
    <reaction evidence="1 7">
        <text>6-phospho-D-glucono-1,5-lactone + H2O = 6-phospho-D-gluconate + H(+)</text>
        <dbReference type="Rhea" id="RHEA:12556"/>
        <dbReference type="ChEBI" id="CHEBI:15377"/>
        <dbReference type="ChEBI" id="CHEBI:15378"/>
        <dbReference type="ChEBI" id="CHEBI:57955"/>
        <dbReference type="ChEBI" id="CHEBI:58759"/>
        <dbReference type="EC" id="3.1.1.31"/>
    </reaction>
</comment>
<dbReference type="PANTHER" id="PTHR11054:SF0">
    <property type="entry name" value="6-PHOSPHOGLUCONOLACTONASE"/>
    <property type="match status" value="1"/>
</dbReference>
<comment type="function">
    <text evidence="2 7">Hydrolysis of 6-phosphogluconolactone to 6-phosphogluconate.</text>
</comment>
<comment type="caution">
    <text evidence="9">The sequence shown here is derived from an EMBL/GenBank/DDBJ whole genome shotgun (WGS) entry which is preliminary data.</text>
</comment>
<dbReference type="Pfam" id="PF01182">
    <property type="entry name" value="Glucosamine_iso"/>
    <property type="match status" value="1"/>
</dbReference>
<dbReference type="Gene3D" id="3.40.50.1360">
    <property type="match status" value="1"/>
</dbReference>
<evidence type="ECO:0000259" key="8">
    <source>
        <dbReference type="Pfam" id="PF01182"/>
    </source>
</evidence>
<dbReference type="InterPro" id="IPR037171">
    <property type="entry name" value="NagB/RpiA_transferase-like"/>
</dbReference>
<proteinExistence type="inferred from homology"/>
<evidence type="ECO:0000256" key="4">
    <source>
        <dbReference type="ARBA" id="ARBA00010662"/>
    </source>
</evidence>
<dbReference type="InterPro" id="IPR006148">
    <property type="entry name" value="Glc/Gal-6P_isomerase"/>
</dbReference>
<evidence type="ECO:0000256" key="1">
    <source>
        <dbReference type="ARBA" id="ARBA00000832"/>
    </source>
</evidence>
<evidence type="ECO:0000313" key="10">
    <source>
        <dbReference type="Proteomes" id="UP000530424"/>
    </source>
</evidence>
<comment type="similarity">
    <text evidence="4 7">Belongs to the glucosamine/galactosamine-6-phosphate isomerase family. 6-phosphogluconolactonase subfamily.</text>
</comment>
<evidence type="ECO:0000313" key="9">
    <source>
        <dbReference type="EMBL" id="NYJ01258.1"/>
    </source>
</evidence>
<keyword evidence="10" id="KW-1185">Reference proteome</keyword>
<feature type="domain" description="Glucosamine/galactosamine-6-phosphate isomerase" evidence="8">
    <location>
        <begin position="13"/>
        <end position="233"/>
    </location>
</feature>
<evidence type="ECO:0000256" key="7">
    <source>
        <dbReference type="RuleBase" id="RU365095"/>
    </source>
</evidence>
<name>A0A853C3W5_9ACTN</name>
<dbReference type="Proteomes" id="UP000530424">
    <property type="component" value="Unassembled WGS sequence"/>
</dbReference>
<dbReference type="EC" id="3.1.1.31" evidence="5 7"/>
<evidence type="ECO:0000256" key="5">
    <source>
        <dbReference type="ARBA" id="ARBA00013198"/>
    </source>
</evidence>
<dbReference type="GO" id="GO:0005975">
    <property type="term" value="P:carbohydrate metabolic process"/>
    <property type="evidence" value="ECO:0007669"/>
    <property type="project" value="UniProtKB-UniRule"/>
</dbReference>
<reference evidence="9 10" key="1">
    <citation type="submission" date="2020-07" db="EMBL/GenBank/DDBJ databases">
        <title>Sequencing the genomes of 1000 actinobacteria strains.</title>
        <authorList>
            <person name="Klenk H.-P."/>
        </authorList>
    </citation>
    <scope>NUCLEOTIDE SEQUENCE [LARGE SCALE GENOMIC DNA]</scope>
    <source>
        <strain evidence="9 10">DSM 103833</strain>
    </source>
</reference>
<sequence length="243" mass="25223">MTDPAPLVEVHDSPELLATAVAGELLNRIADAQAAGHVPHISLTGGTIAVAIHEEVARHAPASGVDWGAVHVWFGDERFVAPDSPDRNAGQARAAFIDAVGVPDANVHEFPSTADAADVDEAAARYAEELRAHWPGRFDVMMLGVGPDGHVNSLFPGFPQLTATGPTAGVTGSPKPPPERVTLTFETTSAAASVWFLVSGDGKADAVRRALADDGSVQETPARGVTGQAETIWFLDTAAASLL</sequence>
<organism evidence="9 10">
    <name type="scientific">Nocardioides thalensis</name>
    <dbReference type="NCBI Taxonomy" id="1914755"/>
    <lineage>
        <taxon>Bacteria</taxon>
        <taxon>Bacillati</taxon>
        <taxon>Actinomycetota</taxon>
        <taxon>Actinomycetes</taxon>
        <taxon>Propionibacteriales</taxon>
        <taxon>Nocardioidaceae</taxon>
        <taxon>Nocardioides</taxon>
    </lineage>
</organism>
<evidence type="ECO:0000256" key="6">
    <source>
        <dbReference type="ARBA" id="ARBA00020337"/>
    </source>
</evidence>
<dbReference type="EMBL" id="JACCFP010000001">
    <property type="protein sequence ID" value="NYJ01258.1"/>
    <property type="molecule type" value="Genomic_DNA"/>
</dbReference>
<dbReference type="UniPathway" id="UPA00115">
    <property type="reaction ID" value="UER00409"/>
</dbReference>
<protein>
    <recommendedName>
        <fullName evidence="6 7">6-phosphogluconolactonase</fullName>
        <shortName evidence="7">6PGL</shortName>
        <ecNumber evidence="5 7">3.1.1.31</ecNumber>
    </recommendedName>
</protein>
<gene>
    <name evidence="7" type="primary">pgl</name>
    <name evidence="9" type="ORF">HNR19_001956</name>
</gene>
<keyword evidence="7 9" id="KW-0378">Hydrolase</keyword>
<dbReference type="GO" id="GO:0017057">
    <property type="term" value="F:6-phosphogluconolactonase activity"/>
    <property type="evidence" value="ECO:0007669"/>
    <property type="project" value="UniProtKB-UniRule"/>
</dbReference>